<accession>A0ABX8LHW3</accession>
<reference evidence="1 2" key="1">
    <citation type="submission" date="2021-06" db="EMBL/GenBank/DDBJ databases">
        <title>Gemonas diversity in paddy soil.</title>
        <authorList>
            <person name="Liu G."/>
        </authorList>
    </citation>
    <scope>NUCLEOTIDE SEQUENCE [LARGE SCALE GENOMIC DNA]</scope>
    <source>
        <strain evidence="1 2">RG2</strain>
    </source>
</reference>
<sequence>MDTILTNAVQSIQIGIEDFQSSDSRRVLSAIRNVTAGILLLFKEKLRQLSPAGSDEVLIKQRVQPEFDANGIVVFRGEGKKTVDVQQIKDRFASLNIQTEWSRFEKVVAIRNAIEHYCTTESADRMRELLADSFIIIQNFVTKQLGYELVDLLGEETWSVLLEVAEVYQRQLEECRELMKGISWDSDGMTAMAEYLRCPECHSALVKPTGTSVSSIFEMEFSCSSCGHITTVEDMAEEALDECFGSEIFHTLKDGGDSPIQTCPECDRETFIVEEDLCAACGAGLAFVECGVCGESLGPYDQEFDGLCSYHYSQMMKDD</sequence>
<name>A0ABX8LHW3_9BACT</name>
<evidence type="ECO:0000313" key="1">
    <source>
        <dbReference type="EMBL" id="QXE89175.1"/>
    </source>
</evidence>
<protein>
    <submittedName>
        <fullName evidence="1">Uncharacterized protein</fullName>
    </submittedName>
</protein>
<proteinExistence type="predicted"/>
<dbReference type="EMBL" id="CP077683">
    <property type="protein sequence ID" value="QXE89175.1"/>
    <property type="molecule type" value="Genomic_DNA"/>
</dbReference>
<dbReference type="Proteomes" id="UP000683559">
    <property type="component" value="Chromosome"/>
</dbReference>
<dbReference type="RefSeq" id="WP_217285867.1">
    <property type="nucleotide sequence ID" value="NZ_CP077683.1"/>
</dbReference>
<organism evidence="1 2">
    <name type="scientific">Geomonas subterranea</name>
    <dbReference type="NCBI Taxonomy" id="2847989"/>
    <lineage>
        <taxon>Bacteria</taxon>
        <taxon>Pseudomonadati</taxon>
        <taxon>Thermodesulfobacteriota</taxon>
        <taxon>Desulfuromonadia</taxon>
        <taxon>Geobacterales</taxon>
        <taxon>Geobacteraceae</taxon>
        <taxon>Geomonas</taxon>
    </lineage>
</organism>
<keyword evidence="2" id="KW-1185">Reference proteome</keyword>
<gene>
    <name evidence="1" type="ORF">KP001_11925</name>
</gene>
<evidence type="ECO:0000313" key="2">
    <source>
        <dbReference type="Proteomes" id="UP000683559"/>
    </source>
</evidence>